<evidence type="ECO:0000313" key="2">
    <source>
        <dbReference type="EMBL" id="CAH1101287.1"/>
    </source>
</evidence>
<accession>A0A9P0G979</accession>
<protein>
    <recommendedName>
        <fullName evidence="4">MD-2-related lipid-recognition domain-containing protein</fullName>
    </recommendedName>
</protein>
<feature type="chain" id="PRO_5040453849" description="MD-2-related lipid-recognition domain-containing protein" evidence="1">
    <location>
        <begin position="19"/>
        <end position="155"/>
    </location>
</feature>
<gene>
    <name evidence="2" type="ORF">PSYICH_LOCUS2404</name>
</gene>
<evidence type="ECO:0000256" key="1">
    <source>
        <dbReference type="SAM" id="SignalP"/>
    </source>
</evidence>
<dbReference type="Proteomes" id="UP001153636">
    <property type="component" value="Chromosome 11"/>
</dbReference>
<sequence>MRVVGLILLLLFFENASPSVLDYLDCGYTMGIEEVTFGYCTYSPCTVNINKPQEIFVKLSSPESVPPFQTIRTTANLLQMNIPWELKITPENPCTSWNCPLSKPITDQSLSATVDFSNIALLRPGRLLIRGYVSEPVALRDPLFCVEIAVSLTRQ</sequence>
<dbReference type="OrthoDB" id="6783072at2759"/>
<dbReference type="EMBL" id="OV651823">
    <property type="protein sequence ID" value="CAH1101287.1"/>
    <property type="molecule type" value="Genomic_DNA"/>
</dbReference>
<evidence type="ECO:0000313" key="3">
    <source>
        <dbReference type="Proteomes" id="UP001153636"/>
    </source>
</evidence>
<organism evidence="2 3">
    <name type="scientific">Psylliodes chrysocephalus</name>
    <dbReference type="NCBI Taxonomy" id="3402493"/>
    <lineage>
        <taxon>Eukaryota</taxon>
        <taxon>Metazoa</taxon>
        <taxon>Ecdysozoa</taxon>
        <taxon>Arthropoda</taxon>
        <taxon>Hexapoda</taxon>
        <taxon>Insecta</taxon>
        <taxon>Pterygota</taxon>
        <taxon>Neoptera</taxon>
        <taxon>Endopterygota</taxon>
        <taxon>Coleoptera</taxon>
        <taxon>Polyphaga</taxon>
        <taxon>Cucujiformia</taxon>
        <taxon>Chrysomeloidea</taxon>
        <taxon>Chrysomelidae</taxon>
        <taxon>Galerucinae</taxon>
        <taxon>Alticini</taxon>
        <taxon>Psylliodes</taxon>
    </lineage>
</organism>
<dbReference type="SUPFAM" id="SSF81296">
    <property type="entry name" value="E set domains"/>
    <property type="match status" value="1"/>
</dbReference>
<evidence type="ECO:0008006" key="4">
    <source>
        <dbReference type="Google" id="ProtNLM"/>
    </source>
</evidence>
<keyword evidence="1" id="KW-0732">Signal</keyword>
<dbReference type="AlphaFoldDB" id="A0A9P0G979"/>
<proteinExistence type="predicted"/>
<dbReference type="InterPro" id="IPR014756">
    <property type="entry name" value="Ig_E-set"/>
</dbReference>
<keyword evidence="3" id="KW-1185">Reference proteome</keyword>
<reference evidence="2" key="1">
    <citation type="submission" date="2022-01" db="EMBL/GenBank/DDBJ databases">
        <authorList>
            <person name="King R."/>
        </authorList>
    </citation>
    <scope>NUCLEOTIDE SEQUENCE</scope>
</reference>
<feature type="signal peptide" evidence="1">
    <location>
        <begin position="1"/>
        <end position="18"/>
    </location>
</feature>
<dbReference type="Gene3D" id="2.60.40.770">
    <property type="match status" value="1"/>
</dbReference>
<name>A0A9P0G979_9CUCU</name>